<keyword evidence="1" id="KW-0472">Membrane</keyword>
<reference evidence="3 4" key="1">
    <citation type="submission" date="2018-06" db="EMBL/GenBank/DDBJ databases">
        <authorList>
            <consortium name="Pathogen Informatics"/>
            <person name="Doyle S."/>
        </authorList>
    </citation>
    <scope>NUCLEOTIDE SEQUENCE [LARGE SCALE GENOMIC DNA]</scope>
    <source>
        <strain evidence="3 4">NCTC10616</strain>
    </source>
</reference>
<evidence type="ECO:0000313" key="3">
    <source>
        <dbReference type="EMBL" id="SUA18172.1"/>
    </source>
</evidence>
<keyword evidence="1" id="KW-0998">Cell outer membrane</keyword>
<comment type="caution">
    <text evidence="1">Lacks conserved residue(s) required for the propagation of feature annotation.</text>
</comment>
<dbReference type="GO" id="GO:0009279">
    <property type="term" value="C:cell outer membrane"/>
    <property type="evidence" value="ECO:0007669"/>
    <property type="project" value="UniProtKB-SubCell"/>
</dbReference>
<sequence precursor="true">MARLFSLKPLVLALGLCFGTHCAANTVAAEEADGRVAEGGAQGASESAQTSDLTLGSTCLFCSNESGKPEKTESAVQGSGEASIPEDYTRIVADKVKGQSQVQVRAEGNVVVERNRTTLNTDWADYDQSGDTVTAGDRFALQQDGTLIRGETLTYNLEQQTGEAHNVRMETEQGGRRLQSVSRTAEMLGEGHYKLTETQFNTCSAGDAGWYVKAASVEADREKGIGVAKHAAFVFGGVPLFYTPWADFPLDGNRKSGLLVPSVSAGSDGISLSAPYYFNLAPNLDATFAPGVIGERGAVFDGQVRYLRPDYAGQADLTWLPHDKKSGRNNRYQAKWQHRHDISDTLQAGVDFNQVSDSGYYRDFYGSEEIAGNVNLNRRVWLDYGARAAGGSLNAGLSVQKYQTLANQSGYKDKPYALMPRLSADWHKNAGRAQIGVSAQFTRFSHDSRQDGSRLVVYPGIKWDFSNSWGYVRPKLGLHATYYSLDSFGGKASRSVGRVLPVVNIDGGTTFERNTRLFGGEVVQTLEPRLFYNYIPAKSQNDLPNFDSSESSFGYGQLFRENLYYGNDRINAANSLSAAVQSRILDGATGEERFRAGIGQKFYFKDDAVMLDGSVGKNPRSRSDWVAFASGGIGGHFTLDSSIHYNQNDKRAEHYAVGAGYRPAPGKVLNARYKYGRNEKIYLQADGSYFYDKLSQLDLSAQWPLTRNLSAVVRYNYGFEAKKPIEVLAGAEYRSSCGCWGAGVYAQRYVTGRDTYKNAVFLTLHLKDLSNVGKNPADRMDVAVPGYIPNLGSSRRHGAQP</sequence>
<evidence type="ECO:0000313" key="4">
    <source>
        <dbReference type="Proteomes" id="UP000254193"/>
    </source>
</evidence>
<dbReference type="EMBL" id="UGRO01000002">
    <property type="protein sequence ID" value="SUA18172.1"/>
    <property type="molecule type" value="Genomic_DNA"/>
</dbReference>
<dbReference type="Pfam" id="PF04453">
    <property type="entry name" value="LptD"/>
    <property type="match status" value="1"/>
</dbReference>
<comment type="function">
    <text evidence="1">Together with LptE, is involved in the assembly of lipopolysaccharide (LPS) at the surface of the outer membrane.</text>
</comment>
<comment type="subunit">
    <text evidence="1">Component of the lipopolysaccharide transport and assembly complex. Interacts with LptE and LptA.</text>
</comment>
<protein>
    <recommendedName>
        <fullName evidence="1">LPS-assembly protein LptD</fullName>
    </recommendedName>
</protein>
<feature type="signal peptide" evidence="1">
    <location>
        <begin position="1"/>
        <end position="23"/>
    </location>
</feature>
<evidence type="ECO:0000259" key="2">
    <source>
        <dbReference type="Pfam" id="PF04453"/>
    </source>
</evidence>
<dbReference type="HAMAP" id="MF_01411">
    <property type="entry name" value="LPS_assembly_LptD"/>
    <property type="match status" value="1"/>
</dbReference>
<dbReference type="Gene3D" id="2.60.450.10">
    <property type="entry name" value="Lipopolysaccharide (LPS) transport protein A like domain"/>
    <property type="match status" value="1"/>
</dbReference>
<feature type="domain" description="LptD C-terminal" evidence="2">
    <location>
        <begin position="329"/>
        <end position="708"/>
    </location>
</feature>
<name>A0A378VPH5_NEILA</name>
<dbReference type="RefSeq" id="WP_115120011.1">
    <property type="nucleotide sequence ID" value="NZ_CAUJPV010000003.1"/>
</dbReference>
<comment type="subcellular location">
    <subcellularLocation>
        <location evidence="1">Cell outer membrane</location>
    </subcellularLocation>
</comment>
<feature type="chain" id="PRO_5017095345" description="LPS-assembly protein LptD" evidence="1">
    <location>
        <begin position="24"/>
        <end position="801"/>
    </location>
</feature>
<comment type="similarity">
    <text evidence="1">Belongs to the LptD family.</text>
</comment>
<dbReference type="PANTHER" id="PTHR30189">
    <property type="entry name" value="LPS-ASSEMBLY PROTEIN"/>
    <property type="match status" value="1"/>
</dbReference>
<keyword evidence="1" id="KW-0732">Signal</keyword>
<evidence type="ECO:0000256" key="1">
    <source>
        <dbReference type="HAMAP-Rule" id="MF_01411"/>
    </source>
</evidence>
<dbReference type="Proteomes" id="UP000254193">
    <property type="component" value="Unassembled WGS sequence"/>
</dbReference>
<gene>
    <name evidence="1 3" type="primary">lptD</name>
    <name evidence="3" type="ORF">NCTC10616_01895</name>
</gene>
<keyword evidence="4" id="KW-1185">Reference proteome</keyword>
<dbReference type="InterPro" id="IPR007543">
    <property type="entry name" value="LptD_C"/>
</dbReference>
<accession>A0A378VPH5</accession>
<dbReference type="GO" id="GO:0015920">
    <property type="term" value="P:lipopolysaccharide transport"/>
    <property type="evidence" value="ECO:0007669"/>
    <property type="project" value="InterPro"/>
</dbReference>
<dbReference type="GO" id="GO:0043165">
    <property type="term" value="P:Gram-negative-bacterium-type cell outer membrane assembly"/>
    <property type="evidence" value="ECO:0007669"/>
    <property type="project" value="UniProtKB-UniRule"/>
</dbReference>
<dbReference type="AlphaFoldDB" id="A0A378VPH5"/>
<dbReference type="InterPro" id="IPR050218">
    <property type="entry name" value="LptD"/>
</dbReference>
<organism evidence="3 4">
    <name type="scientific">Neisseria lactamica</name>
    <dbReference type="NCBI Taxonomy" id="486"/>
    <lineage>
        <taxon>Bacteria</taxon>
        <taxon>Pseudomonadati</taxon>
        <taxon>Pseudomonadota</taxon>
        <taxon>Betaproteobacteria</taxon>
        <taxon>Neisseriales</taxon>
        <taxon>Neisseriaceae</taxon>
        <taxon>Neisseria</taxon>
    </lineage>
</organism>
<dbReference type="GO" id="GO:1990351">
    <property type="term" value="C:transporter complex"/>
    <property type="evidence" value="ECO:0007669"/>
    <property type="project" value="TreeGrafter"/>
</dbReference>
<dbReference type="InterPro" id="IPR020889">
    <property type="entry name" value="LipoPS_assembly_LptD"/>
</dbReference>
<dbReference type="PANTHER" id="PTHR30189:SF1">
    <property type="entry name" value="LPS-ASSEMBLY PROTEIN LPTD"/>
    <property type="match status" value="1"/>
</dbReference>
<proteinExistence type="inferred from homology"/>